<keyword evidence="1" id="KW-0472">Membrane</keyword>
<keyword evidence="1" id="KW-1133">Transmembrane helix</keyword>
<reference evidence="2 3" key="1">
    <citation type="submission" date="2024-02" db="EMBL/GenBank/DDBJ databases">
        <authorList>
            <person name="Daric V."/>
            <person name="Darras S."/>
        </authorList>
    </citation>
    <scope>NUCLEOTIDE SEQUENCE [LARGE SCALE GENOMIC DNA]</scope>
</reference>
<proteinExistence type="predicted"/>
<accession>A0ABP0GS55</accession>
<dbReference type="EMBL" id="CAWYQH010000141">
    <property type="protein sequence ID" value="CAK8694567.1"/>
    <property type="molecule type" value="Genomic_DNA"/>
</dbReference>
<feature type="transmembrane region" description="Helical" evidence="1">
    <location>
        <begin position="23"/>
        <end position="44"/>
    </location>
</feature>
<gene>
    <name evidence="2" type="ORF">CVLEPA_LOCUS27930</name>
</gene>
<name>A0ABP0GS55_CLALP</name>
<evidence type="ECO:0000313" key="3">
    <source>
        <dbReference type="Proteomes" id="UP001642483"/>
    </source>
</evidence>
<dbReference type="Proteomes" id="UP001642483">
    <property type="component" value="Unassembled WGS sequence"/>
</dbReference>
<evidence type="ECO:0000313" key="2">
    <source>
        <dbReference type="EMBL" id="CAK8694567.1"/>
    </source>
</evidence>
<protein>
    <submittedName>
        <fullName evidence="2">Uncharacterized protein</fullName>
    </submittedName>
</protein>
<keyword evidence="1" id="KW-0812">Transmembrane</keyword>
<organism evidence="2 3">
    <name type="scientific">Clavelina lepadiformis</name>
    <name type="common">Light-bulb sea squirt</name>
    <name type="synonym">Ascidia lepadiformis</name>
    <dbReference type="NCBI Taxonomy" id="159417"/>
    <lineage>
        <taxon>Eukaryota</taxon>
        <taxon>Metazoa</taxon>
        <taxon>Chordata</taxon>
        <taxon>Tunicata</taxon>
        <taxon>Ascidiacea</taxon>
        <taxon>Aplousobranchia</taxon>
        <taxon>Clavelinidae</taxon>
        <taxon>Clavelina</taxon>
    </lineage>
</organism>
<evidence type="ECO:0000256" key="1">
    <source>
        <dbReference type="SAM" id="Phobius"/>
    </source>
</evidence>
<sequence length="193" mass="21547">MNSTYFRSSVPTETERHQNPVEYILGGLLTILLVALLAVVMVYYRQKRQTGSIELRNEKSTKLSSSDSRTCHVFIRDLGQQSNLDNKPAVRAKNNQYSHHSELTTSHVAHTYIYGNVVASSNPYVSMVANPGGVIGKVSRHEQSQPESAKSKRQNKSSNYVEMKEICVAKSSRESYMNVNSGHCPNVGKTKII</sequence>
<comment type="caution">
    <text evidence="2">The sequence shown here is derived from an EMBL/GenBank/DDBJ whole genome shotgun (WGS) entry which is preliminary data.</text>
</comment>
<keyword evidence="3" id="KW-1185">Reference proteome</keyword>